<dbReference type="PANTHER" id="PTHR30290">
    <property type="entry name" value="PERIPLASMIC BINDING COMPONENT OF ABC TRANSPORTER"/>
    <property type="match status" value="1"/>
</dbReference>
<feature type="compositionally biased region" description="Low complexity" evidence="1">
    <location>
        <begin position="539"/>
        <end position="578"/>
    </location>
</feature>
<evidence type="ECO:0000256" key="2">
    <source>
        <dbReference type="SAM" id="SignalP"/>
    </source>
</evidence>
<keyword evidence="2" id="KW-0732">Signal</keyword>
<evidence type="ECO:0000256" key="1">
    <source>
        <dbReference type="SAM" id="MobiDB-lite"/>
    </source>
</evidence>
<name>A0ABP8JU95_9ACTN</name>
<sequence length="676" mass="69086">MGRGFAGLRHAVRPLAVAALAAVVPLSVASCAANPPPAMHGSDTSTPTPLPSATGTTVVVAVDNLGVGFNPHLEADLSPATQALAAMTMPSPFREVVGPDGHVHYQQNTDLVPSVVETSPVDITYTIRQDAQWSDGAPIAAEDFLYLWQSMITAPGTAGAAPYRLIDSVTSGAGGKRVTVHLRAPYPGWRSLFSNLLPSHLIKDAPGGFTGAMQGRIPASGGSFLVKKVDMARDEVTLERNDRYWMDPSKVDRIVIRKGGTDSQAANSVRTGDVQVVSMHGGPSLLAQLSSIYQVKAIDQPAPRLMSLTLNTRSPFLADQAVRRALLASLNVDLLTTVGSGGDTVRPARAQVLAPSNAGYAPTMPAGPATPAAAKHQLEEALAAAGYTLQTAPIPPSQSEPPSTGPVSHVTVTVPPSPAESSSAGAGVSASPTSLSVPPSPSPGESVRQFVRDGVPMFLRIGVAAGNQAAFSVASNATDQLRAMGVFASVVTLDPDQLASSALVDGTVDAVVGWSEVTGDPAVRLASRVECPPQGGGATLTAGAPATTSTSPPTVTAPAGGSGEPSSTTTPSGPEPTEQSAATSSMSESQAAAEVGGDISGLCDLDVQELARQALTGRDVADSLASADRMLWQDAVELPIFQDETVSAVAPTVAGVTLAGPLATGVFTVPESWERK</sequence>
<dbReference type="Gene3D" id="3.90.76.10">
    <property type="entry name" value="Dipeptide-binding Protein, Domain 1"/>
    <property type="match status" value="1"/>
</dbReference>
<dbReference type="PROSITE" id="PS51257">
    <property type="entry name" value="PROKAR_LIPOPROTEIN"/>
    <property type="match status" value="1"/>
</dbReference>
<feature type="chain" id="PRO_5045117317" evidence="2">
    <location>
        <begin position="33"/>
        <end position="676"/>
    </location>
</feature>
<keyword evidence="5" id="KW-1185">Reference proteome</keyword>
<accession>A0ABP8JU95</accession>
<dbReference type="EMBL" id="BAABFR010000048">
    <property type="protein sequence ID" value="GAA4396257.1"/>
    <property type="molecule type" value="Genomic_DNA"/>
</dbReference>
<dbReference type="SUPFAM" id="SSF53850">
    <property type="entry name" value="Periplasmic binding protein-like II"/>
    <property type="match status" value="1"/>
</dbReference>
<feature type="region of interest" description="Disordered" evidence="1">
    <location>
        <begin position="528"/>
        <end position="595"/>
    </location>
</feature>
<dbReference type="PANTHER" id="PTHR30290:SF65">
    <property type="entry name" value="MONOACYL PHOSPHATIDYLINOSITOL TETRAMANNOSIDE-BINDING PROTEIN LPQW-RELATED"/>
    <property type="match status" value="1"/>
</dbReference>
<evidence type="ECO:0000259" key="3">
    <source>
        <dbReference type="Pfam" id="PF00496"/>
    </source>
</evidence>
<feature type="domain" description="Solute-binding protein family 5" evidence="3">
    <location>
        <begin position="123"/>
        <end position="387"/>
    </location>
</feature>
<comment type="caution">
    <text evidence="4">The sequence shown here is derived from an EMBL/GenBank/DDBJ whole genome shotgun (WGS) entry which is preliminary data.</text>
</comment>
<feature type="compositionally biased region" description="Polar residues" evidence="1">
    <location>
        <begin position="579"/>
        <end position="590"/>
    </location>
</feature>
<dbReference type="Gene3D" id="3.10.105.10">
    <property type="entry name" value="Dipeptide-binding Protein, Domain 3"/>
    <property type="match status" value="1"/>
</dbReference>
<feature type="signal peptide" evidence="2">
    <location>
        <begin position="1"/>
        <end position="32"/>
    </location>
</feature>
<reference evidence="5" key="1">
    <citation type="journal article" date="2019" name="Int. J. Syst. Evol. Microbiol.">
        <title>The Global Catalogue of Microorganisms (GCM) 10K type strain sequencing project: providing services to taxonomists for standard genome sequencing and annotation.</title>
        <authorList>
            <consortium name="The Broad Institute Genomics Platform"/>
            <consortium name="The Broad Institute Genome Sequencing Center for Infectious Disease"/>
            <person name="Wu L."/>
            <person name="Ma J."/>
        </authorList>
    </citation>
    <scope>NUCLEOTIDE SEQUENCE [LARGE SCALE GENOMIC DNA]</scope>
    <source>
        <strain evidence="5">JCM 17688</strain>
    </source>
</reference>
<proteinExistence type="predicted"/>
<organism evidence="4 5">
    <name type="scientific">Tsukamurella soli</name>
    <dbReference type="NCBI Taxonomy" id="644556"/>
    <lineage>
        <taxon>Bacteria</taxon>
        <taxon>Bacillati</taxon>
        <taxon>Actinomycetota</taxon>
        <taxon>Actinomycetes</taxon>
        <taxon>Mycobacteriales</taxon>
        <taxon>Tsukamurellaceae</taxon>
        <taxon>Tsukamurella</taxon>
    </lineage>
</organism>
<feature type="region of interest" description="Disordered" evidence="1">
    <location>
        <begin position="391"/>
        <end position="446"/>
    </location>
</feature>
<dbReference type="Pfam" id="PF00496">
    <property type="entry name" value="SBP_bac_5"/>
    <property type="match status" value="1"/>
</dbReference>
<protein>
    <submittedName>
        <fullName evidence="4">ABC transporter family substrate-binding protein</fullName>
    </submittedName>
</protein>
<dbReference type="InterPro" id="IPR000914">
    <property type="entry name" value="SBP_5_dom"/>
</dbReference>
<dbReference type="Gene3D" id="3.40.190.10">
    <property type="entry name" value="Periplasmic binding protein-like II"/>
    <property type="match status" value="1"/>
</dbReference>
<feature type="compositionally biased region" description="Low complexity" evidence="1">
    <location>
        <begin position="401"/>
        <end position="446"/>
    </location>
</feature>
<dbReference type="Proteomes" id="UP001500635">
    <property type="component" value="Unassembled WGS sequence"/>
</dbReference>
<dbReference type="CDD" id="cd08501">
    <property type="entry name" value="PBP2_Lpqw"/>
    <property type="match status" value="1"/>
</dbReference>
<dbReference type="InterPro" id="IPR039424">
    <property type="entry name" value="SBP_5"/>
</dbReference>
<gene>
    <name evidence="4" type="ORF">GCM10023147_30360</name>
</gene>
<evidence type="ECO:0000313" key="5">
    <source>
        <dbReference type="Proteomes" id="UP001500635"/>
    </source>
</evidence>
<evidence type="ECO:0000313" key="4">
    <source>
        <dbReference type="EMBL" id="GAA4396257.1"/>
    </source>
</evidence>